<organism evidence="15 16">
    <name type="scientific">Ralstonia solanacearum IPO1609</name>
    <dbReference type="NCBI Taxonomy" id="564066"/>
    <lineage>
        <taxon>Bacteria</taxon>
        <taxon>Pseudomonadati</taxon>
        <taxon>Pseudomonadota</taxon>
        <taxon>Betaproteobacteria</taxon>
        <taxon>Burkholderiales</taxon>
        <taxon>Burkholderiaceae</taxon>
        <taxon>Ralstonia</taxon>
        <taxon>Ralstonia solanacearum species complex</taxon>
    </lineage>
</organism>
<evidence type="ECO:0000256" key="10">
    <source>
        <dbReference type="ARBA" id="ARBA00022842"/>
    </source>
</evidence>
<comment type="cofactor">
    <cofactor evidence="1 13">
        <name>Mg(2+)</name>
        <dbReference type="ChEBI" id="CHEBI:18420"/>
    </cofactor>
</comment>
<keyword evidence="11 13" id="KW-0501">Molybdenum cofactor biosynthesis</keyword>
<dbReference type="InterPro" id="IPR036688">
    <property type="entry name" value="MoeA_C_domain_IV_sf"/>
</dbReference>
<dbReference type="InterPro" id="IPR036135">
    <property type="entry name" value="MoeA_linker/N_sf"/>
</dbReference>
<dbReference type="GO" id="GO:0046872">
    <property type="term" value="F:metal ion binding"/>
    <property type="evidence" value="ECO:0007669"/>
    <property type="project" value="UniProtKB-UniRule"/>
</dbReference>
<dbReference type="FunFam" id="2.40.340.10:FF:000003">
    <property type="entry name" value="Molybdopterin molybdenumtransferase"/>
    <property type="match status" value="1"/>
</dbReference>
<dbReference type="Gene3D" id="3.90.105.10">
    <property type="entry name" value="Molybdopterin biosynthesis moea protein, domain 2"/>
    <property type="match status" value="1"/>
</dbReference>
<dbReference type="CDD" id="cd00887">
    <property type="entry name" value="MoeA"/>
    <property type="match status" value="1"/>
</dbReference>
<dbReference type="EC" id="2.10.1.1" evidence="5 13"/>
<dbReference type="EMBL" id="LN651282">
    <property type="protein sequence ID" value="CEJ19629.1"/>
    <property type="molecule type" value="Genomic_DNA"/>
</dbReference>
<evidence type="ECO:0000256" key="5">
    <source>
        <dbReference type="ARBA" id="ARBA00013269"/>
    </source>
</evidence>
<sequence>MSDYDPNALPVAQAQAIMRDFVQPVTGVARVPIRSALDRVLAEDVLSSIDVPAHDNSAMDGFAFASAELSRDSGRDDLVLRVIGTAYAGTAFDGTPGPGEAVRVMTGAVMPAGCDTVIPQEFTQGDAAGVRFARDAVRAGDNRRLRGEDLAKGNAALAAGRILRPADIGLLASLGIAEVPVRRRLRVAFFSTGDELRSIGEPLDAGCVYDSNRYTLHGMLSRLGVELIDMGVVRDDPAALEAAFRTAAENADAIITSGGVSVGEADFTKQMMAQLGDVTFWKIAMRPGRPMAFGRIASNGHGAVLFGLPGNPVAVMVTFYHFVRGALLRMMGATETGAPLVPATSVAPIRKRPGRTEYQRGIAALNGSGQLEVRLTGQQGSGVLRSMSEANCFVVLPHEQGQVNAGDTVQLLLFDGLV</sequence>
<keyword evidence="8 13" id="KW-0808">Transferase</keyword>
<evidence type="ECO:0000256" key="6">
    <source>
        <dbReference type="ARBA" id="ARBA00021108"/>
    </source>
</evidence>
<evidence type="ECO:0000259" key="14">
    <source>
        <dbReference type="SMART" id="SM00852"/>
    </source>
</evidence>
<comment type="function">
    <text evidence="2 13">Catalyzes the insertion of molybdate into adenylated molybdopterin with the concomitant release of AMP.</text>
</comment>
<dbReference type="NCBIfam" id="NF045515">
    <property type="entry name" value="Glp_gephyrin"/>
    <property type="match status" value="1"/>
</dbReference>
<evidence type="ECO:0000313" key="16">
    <source>
        <dbReference type="Proteomes" id="UP000053470"/>
    </source>
</evidence>
<evidence type="ECO:0000256" key="13">
    <source>
        <dbReference type="RuleBase" id="RU365090"/>
    </source>
</evidence>
<gene>
    <name evidence="15" type="primary">moeA1</name>
    <name evidence="15" type="ORF">RSIPO_01799</name>
</gene>
<dbReference type="InterPro" id="IPR005111">
    <property type="entry name" value="MoeA_C_domain_IV"/>
</dbReference>
<dbReference type="SUPFAM" id="SSF63867">
    <property type="entry name" value="MoeA C-terminal domain-like"/>
    <property type="match status" value="1"/>
</dbReference>
<dbReference type="GO" id="GO:0006777">
    <property type="term" value="P:Mo-molybdopterin cofactor biosynthetic process"/>
    <property type="evidence" value="ECO:0007669"/>
    <property type="project" value="UniProtKB-UniRule"/>
</dbReference>
<dbReference type="Proteomes" id="UP000053470">
    <property type="component" value="Unassembled WGS sequence"/>
</dbReference>
<protein>
    <recommendedName>
        <fullName evidence="6 13">Molybdopterin molybdenumtransferase</fullName>
        <ecNumber evidence="5 13">2.10.1.1</ecNumber>
    </recommendedName>
</protein>
<evidence type="ECO:0000256" key="7">
    <source>
        <dbReference type="ARBA" id="ARBA00022505"/>
    </source>
</evidence>
<keyword evidence="9 13" id="KW-0479">Metal-binding</keyword>
<dbReference type="Pfam" id="PF03453">
    <property type="entry name" value="MoeA_N"/>
    <property type="match status" value="1"/>
</dbReference>
<dbReference type="Gene3D" id="2.170.190.11">
    <property type="entry name" value="Molybdopterin biosynthesis moea protein, domain 3"/>
    <property type="match status" value="1"/>
</dbReference>
<keyword evidence="7 13" id="KW-0500">Molybdenum</keyword>
<dbReference type="FunFam" id="3.40.980.10:FF:000004">
    <property type="entry name" value="Molybdopterin molybdenumtransferase"/>
    <property type="match status" value="1"/>
</dbReference>
<evidence type="ECO:0000256" key="3">
    <source>
        <dbReference type="ARBA" id="ARBA00005046"/>
    </source>
</evidence>
<dbReference type="SUPFAM" id="SSF63882">
    <property type="entry name" value="MoeA N-terminal region -like"/>
    <property type="match status" value="1"/>
</dbReference>
<name>A0ABF7RE82_RALSL</name>
<dbReference type="SMART" id="SM00852">
    <property type="entry name" value="MoCF_biosynth"/>
    <property type="match status" value="1"/>
</dbReference>
<dbReference type="SUPFAM" id="SSF53218">
    <property type="entry name" value="Molybdenum cofactor biosynthesis proteins"/>
    <property type="match status" value="1"/>
</dbReference>
<comment type="pathway">
    <text evidence="3 13">Cofactor biosynthesis; molybdopterin biosynthesis.</text>
</comment>
<evidence type="ECO:0000256" key="9">
    <source>
        <dbReference type="ARBA" id="ARBA00022723"/>
    </source>
</evidence>
<dbReference type="InterPro" id="IPR001453">
    <property type="entry name" value="MoaB/Mog_dom"/>
</dbReference>
<evidence type="ECO:0000256" key="2">
    <source>
        <dbReference type="ARBA" id="ARBA00002901"/>
    </source>
</evidence>
<evidence type="ECO:0000256" key="12">
    <source>
        <dbReference type="ARBA" id="ARBA00047317"/>
    </source>
</evidence>
<evidence type="ECO:0000256" key="4">
    <source>
        <dbReference type="ARBA" id="ARBA00010763"/>
    </source>
</evidence>
<comment type="similarity">
    <text evidence="4 13">Belongs to the MoeA family.</text>
</comment>
<dbReference type="Pfam" id="PF00994">
    <property type="entry name" value="MoCF_biosynth"/>
    <property type="match status" value="1"/>
</dbReference>
<accession>A0ABF7RE82</accession>
<dbReference type="GO" id="GO:0061599">
    <property type="term" value="F:molybdopterin molybdotransferase activity"/>
    <property type="evidence" value="ECO:0007669"/>
    <property type="project" value="UniProtKB-UniRule"/>
</dbReference>
<reference evidence="15" key="2">
    <citation type="submission" date="2022-04" db="EMBL/GenBank/DDBJ databases">
        <title>Genomic draft of R. solanacearum strain IPO1609, a phylotype IIB1/biovar 2/race 3 strain isolated from potato in Europe.</title>
        <authorList>
            <person name="Boucher C."/>
            <person name="Carrere S."/>
            <person name="Dossat C."/>
            <person name="Elbaz M."/>
            <person name="Genin S."/>
            <person name="Gouzy J."/>
            <person name="Prior P."/>
            <person name="Segurens B."/>
            <person name="Wincker P."/>
        </authorList>
    </citation>
    <scope>NUCLEOTIDE SEQUENCE</scope>
    <source>
        <strain evidence="15">IPO1609</strain>
    </source>
</reference>
<dbReference type="Pfam" id="PF03454">
    <property type="entry name" value="MoeA_C"/>
    <property type="match status" value="1"/>
</dbReference>
<dbReference type="InterPro" id="IPR036425">
    <property type="entry name" value="MoaB/Mog-like_dom_sf"/>
</dbReference>
<evidence type="ECO:0000256" key="1">
    <source>
        <dbReference type="ARBA" id="ARBA00001946"/>
    </source>
</evidence>
<keyword evidence="16" id="KW-1185">Reference proteome</keyword>
<feature type="domain" description="MoaB/Mog" evidence="14">
    <location>
        <begin position="188"/>
        <end position="329"/>
    </location>
</feature>
<comment type="catalytic activity">
    <reaction evidence="12">
        <text>adenylyl-molybdopterin + molybdate = Mo-molybdopterin + AMP + H(+)</text>
        <dbReference type="Rhea" id="RHEA:35047"/>
        <dbReference type="ChEBI" id="CHEBI:15378"/>
        <dbReference type="ChEBI" id="CHEBI:36264"/>
        <dbReference type="ChEBI" id="CHEBI:62727"/>
        <dbReference type="ChEBI" id="CHEBI:71302"/>
        <dbReference type="ChEBI" id="CHEBI:456215"/>
        <dbReference type="EC" id="2.10.1.1"/>
    </reaction>
</comment>
<dbReference type="PANTHER" id="PTHR10192">
    <property type="entry name" value="MOLYBDOPTERIN BIOSYNTHESIS PROTEIN"/>
    <property type="match status" value="1"/>
</dbReference>
<proteinExistence type="inferred from homology"/>
<dbReference type="Gene3D" id="3.40.980.10">
    <property type="entry name" value="MoaB/Mog-like domain"/>
    <property type="match status" value="1"/>
</dbReference>
<dbReference type="InterPro" id="IPR005110">
    <property type="entry name" value="MoeA_linker/N"/>
</dbReference>
<evidence type="ECO:0000313" key="15">
    <source>
        <dbReference type="EMBL" id="CEJ19629.1"/>
    </source>
</evidence>
<dbReference type="PANTHER" id="PTHR10192:SF5">
    <property type="entry name" value="GEPHYRIN"/>
    <property type="match status" value="1"/>
</dbReference>
<dbReference type="InterPro" id="IPR038987">
    <property type="entry name" value="MoeA-like"/>
</dbReference>
<dbReference type="NCBIfam" id="TIGR00177">
    <property type="entry name" value="molyb_syn"/>
    <property type="match status" value="1"/>
</dbReference>
<evidence type="ECO:0000256" key="8">
    <source>
        <dbReference type="ARBA" id="ARBA00022679"/>
    </source>
</evidence>
<evidence type="ECO:0000256" key="11">
    <source>
        <dbReference type="ARBA" id="ARBA00023150"/>
    </source>
</evidence>
<reference evidence="15" key="1">
    <citation type="submission" date="2014-11" db="EMBL/GenBank/DDBJ databases">
        <authorList>
            <person name="Genoscope - CEA"/>
        </authorList>
    </citation>
    <scope>NUCLEOTIDE SEQUENCE</scope>
    <source>
        <strain evidence="15">IPO1609</strain>
    </source>
</reference>
<dbReference type="AlphaFoldDB" id="A0ABF7RE82"/>
<keyword evidence="10 13" id="KW-0460">Magnesium</keyword>
<dbReference type="Gene3D" id="2.40.340.10">
    <property type="entry name" value="MoeA, C-terminal, domain IV"/>
    <property type="match status" value="1"/>
</dbReference>